<dbReference type="OrthoDB" id="5231661at2759"/>
<dbReference type="HOGENOM" id="CLU_1885292_0_0_1"/>
<evidence type="ECO:0000313" key="2">
    <source>
        <dbReference type="EMBL" id="EPS41685.1"/>
    </source>
</evidence>
<dbReference type="AlphaFoldDB" id="S8AF49"/>
<comment type="caution">
    <text evidence="2">The sequence shown here is derived from an EMBL/GenBank/DDBJ whole genome shotgun (WGS) entry which is preliminary data.</text>
</comment>
<proteinExistence type="predicted"/>
<keyword evidence="3" id="KW-1185">Reference proteome</keyword>
<keyword evidence="1" id="KW-0472">Membrane</keyword>
<keyword evidence="1" id="KW-0812">Transmembrane</keyword>
<evidence type="ECO:0000313" key="3">
    <source>
        <dbReference type="Proteomes" id="UP000015100"/>
    </source>
</evidence>
<evidence type="ECO:0000256" key="1">
    <source>
        <dbReference type="SAM" id="Phobius"/>
    </source>
</evidence>
<accession>S8AF49</accession>
<protein>
    <submittedName>
        <fullName evidence="2">Uncharacterized protein</fullName>
    </submittedName>
</protein>
<organism evidence="2 3">
    <name type="scientific">Dactylellina haptotyla (strain CBS 200.50)</name>
    <name type="common">Nematode-trapping fungus</name>
    <name type="synonym">Monacrosporium haptotylum</name>
    <dbReference type="NCBI Taxonomy" id="1284197"/>
    <lineage>
        <taxon>Eukaryota</taxon>
        <taxon>Fungi</taxon>
        <taxon>Dikarya</taxon>
        <taxon>Ascomycota</taxon>
        <taxon>Pezizomycotina</taxon>
        <taxon>Orbiliomycetes</taxon>
        <taxon>Orbiliales</taxon>
        <taxon>Orbiliaceae</taxon>
        <taxon>Dactylellina</taxon>
    </lineage>
</organism>
<reference evidence="2 3" key="1">
    <citation type="journal article" date="2013" name="PLoS Genet.">
        <title>Genomic mechanisms accounting for the adaptation to parasitism in nematode-trapping fungi.</title>
        <authorList>
            <person name="Meerupati T."/>
            <person name="Andersson K.M."/>
            <person name="Friman E."/>
            <person name="Kumar D."/>
            <person name="Tunlid A."/>
            <person name="Ahren D."/>
        </authorList>
    </citation>
    <scope>NUCLEOTIDE SEQUENCE [LARGE SCALE GENOMIC DNA]</scope>
    <source>
        <strain evidence="2 3">CBS 200.50</strain>
    </source>
</reference>
<keyword evidence="1" id="KW-1133">Transmembrane helix</keyword>
<dbReference type="Proteomes" id="UP000015100">
    <property type="component" value="Unassembled WGS sequence"/>
</dbReference>
<feature type="transmembrane region" description="Helical" evidence="1">
    <location>
        <begin position="78"/>
        <end position="98"/>
    </location>
</feature>
<reference evidence="3" key="2">
    <citation type="submission" date="2013-04" db="EMBL/GenBank/DDBJ databases">
        <title>Genomic mechanisms accounting for the adaptation to parasitism in nematode-trapping fungi.</title>
        <authorList>
            <person name="Ahren D.G."/>
        </authorList>
    </citation>
    <scope>NUCLEOTIDE SEQUENCE [LARGE SCALE GENOMIC DNA]</scope>
    <source>
        <strain evidence="3">CBS 200.50</strain>
    </source>
</reference>
<name>S8AF49_DACHA</name>
<dbReference type="EMBL" id="AQGS01000224">
    <property type="protein sequence ID" value="EPS41685.1"/>
    <property type="molecule type" value="Genomic_DNA"/>
</dbReference>
<sequence length="126" mass="14186">MATLLRTIKPKNLTPFISVSPNYALQRPLVLRPIRSSLLTQRYLSTQRTSPHGSPKPDEVSHEMPRISWKDLGASRTVKIVVIVALSIVGTMETIFYFKMFMRKFFPDKEEEVEEGSNSSSSATAA</sequence>
<dbReference type="OMA" id="QEISHEM"/>
<gene>
    <name evidence="2" type="ORF">H072_4396</name>
</gene>